<reference evidence="13 14" key="1">
    <citation type="submission" date="2018-05" db="EMBL/GenBank/DDBJ databases">
        <title>Reference genomes for bee gut microbiota database.</title>
        <authorList>
            <person name="Ellegaard K.M."/>
        </authorList>
    </citation>
    <scope>NUCLEOTIDE SEQUENCE [LARGE SCALE GENOMIC DNA]</scope>
    <source>
        <strain evidence="13 14">ESL0177</strain>
    </source>
</reference>
<comment type="similarity">
    <text evidence="1 10">Belongs to the GHMP kinase family. IspE subfamily.</text>
</comment>
<evidence type="ECO:0000256" key="9">
    <source>
        <dbReference type="ARBA" id="ARBA00032554"/>
    </source>
</evidence>
<evidence type="ECO:0000259" key="11">
    <source>
        <dbReference type="Pfam" id="PF00288"/>
    </source>
</evidence>
<evidence type="ECO:0000256" key="1">
    <source>
        <dbReference type="ARBA" id="ARBA00009684"/>
    </source>
</evidence>
<accession>A0A2V4DTW8</accession>
<proteinExistence type="inferred from homology"/>
<dbReference type="Gene3D" id="3.30.70.890">
    <property type="entry name" value="GHMP kinase, C-terminal domain"/>
    <property type="match status" value="1"/>
</dbReference>
<evidence type="ECO:0000256" key="4">
    <source>
        <dbReference type="ARBA" id="ARBA00022679"/>
    </source>
</evidence>
<evidence type="ECO:0000256" key="3">
    <source>
        <dbReference type="ARBA" id="ARBA00017473"/>
    </source>
</evidence>
<dbReference type="GO" id="GO:0050515">
    <property type="term" value="F:4-(cytidine 5'-diphospho)-2-C-methyl-D-erythritol kinase activity"/>
    <property type="evidence" value="ECO:0007669"/>
    <property type="project" value="UniProtKB-UniRule"/>
</dbReference>
<dbReference type="UniPathway" id="UPA00056">
    <property type="reaction ID" value="UER00094"/>
</dbReference>
<organism evidence="13 14">
    <name type="scientific">Gilliamella apicola</name>
    <dbReference type="NCBI Taxonomy" id="1196095"/>
    <lineage>
        <taxon>Bacteria</taxon>
        <taxon>Pseudomonadati</taxon>
        <taxon>Pseudomonadota</taxon>
        <taxon>Gammaproteobacteria</taxon>
        <taxon>Orbales</taxon>
        <taxon>Orbaceae</taxon>
        <taxon>Gilliamella</taxon>
    </lineage>
</organism>
<evidence type="ECO:0000313" key="13">
    <source>
        <dbReference type="EMBL" id="PXZ04175.1"/>
    </source>
</evidence>
<dbReference type="Gene3D" id="3.30.230.10">
    <property type="match status" value="1"/>
</dbReference>
<dbReference type="InterPro" id="IPR036554">
    <property type="entry name" value="GHMP_kinase_C_sf"/>
</dbReference>
<dbReference type="NCBIfam" id="TIGR00154">
    <property type="entry name" value="ispE"/>
    <property type="match status" value="1"/>
</dbReference>
<keyword evidence="4 10" id="KW-0808">Transferase</keyword>
<evidence type="ECO:0000256" key="5">
    <source>
        <dbReference type="ARBA" id="ARBA00022741"/>
    </source>
</evidence>
<name>A0A2V4DTW8_9GAMM</name>
<keyword evidence="6 10" id="KW-0418">Kinase</keyword>
<dbReference type="PIRSF" id="PIRSF010376">
    <property type="entry name" value="IspE"/>
    <property type="match status" value="1"/>
</dbReference>
<dbReference type="HAMAP" id="MF_00061">
    <property type="entry name" value="IspE"/>
    <property type="match status" value="1"/>
</dbReference>
<evidence type="ECO:0000256" key="2">
    <source>
        <dbReference type="ARBA" id="ARBA00012052"/>
    </source>
</evidence>
<feature type="active site" evidence="10">
    <location>
        <position position="144"/>
    </location>
</feature>
<dbReference type="PANTHER" id="PTHR43527:SF2">
    <property type="entry name" value="4-DIPHOSPHOCYTIDYL-2-C-METHYL-D-ERYTHRITOL KINASE, CHLOROPLASTIC"/>
    <property type="match status" value="1"/>
</dbReference>
<dbReference type="GO" id="GO:0019288">
    <property type="term" value="P:isopentenyl diphosphate biosynthetic process, methylerythritol 4-phosphate pathway"/>
    <property type="evidence" value="ECO:0007669"/>
    <property type="project" value="UniProtKB-UniRule"/>
</dbReference>
<dbReference type="GO" id="GO:0016114">
    <property type="term" value="P:terpenoid biosynthetic process"/>
    <property type="evidence" value="ECO:0007669"/>
    <property type="project" value="UniProtKB-UniRule"/>
</dbReference>
<dbReference type="InterPro" id="IPR014721">
    <property type="entry name" value="Ribsml_uS5_D2-typ_fold_subgr"/>
</dbReference>
<feature type="active site" evidence="10">
    <location>
        <position position="18"/>
    </location>
</feature>
<dbReference type="InterPro" id="IPR020568">
    <property type="entry name" value="Ribosomal_Su5_D2-typ_SF"/>
</dbReference>
<keyword evidence="5 10" id="KW-0547">Nucleotide-binding</keyword>
<comment type="function">
    <text evidence="10">Catalyzes the phosphorylation of the position 2 hydroxy group of 4-diphosphocytidyl-2C-methyl-D-erythritol.</text>
</comment>
<comment type="caution">
    <text evidence="13">The sequence shown here is derived from an EMBL/GenBank/DDBJ whole genome shotgun (WGS) entry which is preliminary data.</text>
</comment>
<dbReference type="InterPro" id="IPR013750">
    <property type="entry name" value="GHMP_kinase_C_dom"/>
</dbReference>
<dbReference type="Pfam" id="PF00288">
    <property type="entry name" value="GHMP_kinases_N"/>
    <property type="match status" value="1"/>
</dbReference>
<dbReference type="SUPFAM" id="SSF54211">
    <property type="entry name" value="Ribosomal protein S5 domain 2-like"/>
    <property type="match status" value="1"/>
</dbReference>
<dbReference type="Proteomes" id="UP000247483">
    <property type="component" value="Unassembled WGS sequence"/>
</dbReference>
<dbReference type="EMBL" id="QGLP01000005">
    <property type="protein sequence ID" value="PXZ04175.1"/>
    <property type="molecule type" value="Genomic_DNA"/>
</dbReference>
<gene>
    <name evidence="10" type="primary">ispE</name>
    <name evidence="13" type="ORF">DKK79_07360</name>
</gene>
<evidence type="ECO:0000313" key="14">
    <source>
        <dbReference type="Proteomes" id="UP000247483"/>
    </source>
</evidence>
<dbReference type="SUPFAM" id="SSF55060">
    <property type="entry name" value="GHMP Kinase, C-terminal domain"/>
    <property type="match status" value="1"/>
</dbReference>
<evidence type="ECO:0000256" key="7">
    <source>
        <dbReference type="ARBA" id="ARBA00022840"/>
    </source>
</evidence>
<dbReference type="AlphaFoldDB" id="A0A2V4DTW8"/>
<dbReference type="Pfam" id="PF08544">
    <property type="entry name" value="GHMP_kinases_C"/>
    <property type="match status" value="1"/>
</dbReference>
<dbReference type="InterPro" id="IPR006204">
    <property type="entry name" value="GHMP_kinase_N_dom"/>
</dbReference>
<protein>
    <recommendedName>
        <fullName evidence="3 10">4-diphosphocytidyl-2-C-methyl-D-erythritol kinase</fullName>
        <shortName evidence="10">CMK</shortName>
        <ecNumber evidence="2 10">2.7.1.148</ecNumber>
    </recommendedName>
    <alternativeName>
        <fullName evidence="9 10">4-(cytidine-5'-diphospho)-2-C-methyl-D-erythritol kinase</fullName>
    </alternativeName>
</protein>
<dbReference type="InterPro" id="IPR004424">
    <property type="entry name" value="IspE"/>
</dbReference>
<feature type="domain" description="GHMP kinase N-terminal" evidence="11">
    <location>
        <begin position="73"/>
        <end position="151"/>
    </location>
</feature>
<keyword evidence="7 10" id="KW-0067">ATP-binding</keyword>
<comment type="pathway">
    <text evidence="10">Isoprenoid biosynthesis; isopentenyl diphosphate biosynthesis via DXP pathway; isopentenyl diphosphate from 1-deoxy-D-xylulose 5-phosphate: step 3/6.</text>
</comment>
<evidence type="ECO:0000256" key="10">
    <source>
        <dbReference type="HAMAP-Rule" id="MF_00061"/>
    </source>
</evidence>
<comment type="catalytic activity">
    <reaction evidence="10">
        <text>4-CDP-2-C-methyl-D-erythritol + ATP = 4-CDP-2-C-methyl-D-erythritol 2-phosphate + ADP + H(+)</text>
        <dbReference type="Rhea" id="RHEA:18437"/>
        <dbReference type="ChEBI" id="CHEBI:15378"/>
        <dbReference type="ChEBI" id="CHEBI:30616"/>
        <dbReference type="ChEBI" id="CHEBI:57823"/>
        <dbReference type="ChEBI" id="CHEBI:57919"/>
        <dbReference type="ChEBI" id="CHEBI:456216"/>
        <dbReference type="EC" id="2.7.1.148"/>
    </reaction>
</comment>
<feature type="binding site" evidence="10">
    <location>
        <begin position="102"/>
        <end position="112"/>
    </location>
    <ligand>
        <name>ATP</name>
        <dbReference type="ChEBI" id="CHEBI:30616"/>
    </ligand>
</feature>
<dbReference type="GO" id="GO:0005524">
    <property type="term" value="F:ATP binding"/>
    <property type="evidence" value="ECO:0007669"/>
    <property type="project" value="UniProtKB-UniRule"/>
</dbReference>
<dbReference type="PANTHER" id="PTHR43527">
    <property type="entry name" value="4-DIPHOSPHOCYTIDYL-2-C-METHYL-D-ERYTHRITOL KINASE, CHLOROPLASTIC"/>
    <property type="match status" value="1"/>
</dbReference>
<keyword evidence="8 10" id="KW-0414">Isoprene biosynthesis</keyword>
<feature type="domain" description="GHMP kinase C-terminal" evidence="12">
    <location>
        <begin position="215"/>
        <end position="269"/>
    </location>
</feature>
<dbReference type="EC" id="2.7.1.148" evidence="2 10"/>
<evidence type="ECO:0000259" key="12">
    <source>
        <dbReference type="Pfam" id="PF08544"/>
    </source>
</evidence>
<evidence type="ECO:0000256" key="6">
    <source>
        <dbReference type="ARBA" id="ARBA00022777"/>
    </source>
</evidence>
<evidence type="ECO:0000256" key="8">
    <source>
        <dbReference type="ARBA" id="ARBA00023229"/>
    </source>
</evidence>
<sequence>MDFEITDTSMNHWLSPAKLNLFLYITGRRPDNYHNLQTLFQFIDICDKVTFAVRNDGKIRLLTQFDHIPEAKNLITIAAQRLKSYANNSQLGVDIAIEKIIPMGGGLGGASSNAATVLVALNQLWNLNIKQQTLMKIGRSIGADVPIFIYGHAAFAEGIGDQFQQVTIPEYWYLVSYPNIEISTVKIFNHPKLHRDTPVRTIDQLMAIPFDKLSNDCENVVRQCYPQVDQLIAYLSQFAPTRLTGTGACVFTRCDSEEQAISIQNELKSLAVKSFIAKSLNTSPLYADH</sequence>